<dbReference type="RefSeq" id="XP_040770699.1">
    <property type="nucleotide sequence ID" value="XM_040911855.1"/>
</dbReference>
<name>A0A165IK30_9APHY</name>
<reference evidence="1 2" key="1">
    <citation type="journal article" date="2016" name="Mol. Biol. Evol.">
        <title>Comparative Genomics of Early-Diverging Mushroom-Forming Fungi Provides Insights into the Origins of Lignocellulose Decay Capabilities.</title>
        <authorList>
            <person name="Nagy L.G."/>
            <person name="Riley R."/>
            <person name="Tritt A."/>
            <person name="Adam C."/>
            <person name="Daum C."/>
            <person name="Floudas D."/>
            <person name="Sun H."/>
            <person name="Yadav J.S."/>
            <person name="Pangilinan J."/>
            <person name="Larsson K.H."/>
            <person name="Matsuura K."/>
            <person name="Barry K."/>
            <person name="Labutti K."/>
            <person name="Kuo R."/>
            <person name="Ohm R.A."/>
            <person name="Bhattacharya S.S."/>
            <person name="Shirouzu T."/>
            <person name="Yoshinaga Y."/>
            <person name="Martin F.M."/>
            <person name="Grigoriev I.V."/>
            <person name="Hibbett D.S."/>
        </authorList>
    </citation>
    <scope>NUCLEOTIDE SEQUENCE [LARGE SCALE GENOMIC DNA]</scope>
    <source>
        <strain evidence="1 2">93-53</strain>
    </source>
</reference>
<dbReference type="SMART" id="SM00855">
    <property type="entry name" value="PGAM"/>
    <property type="match status" value="1"/>
</dbReference>
<protein>
    <submittedName>
        <fullName evidence="1">Phosphoglycerate mutase-like protein</fullName>
    </submittedName>
</protein>
<evidence type="ECO:0000313" key="1">
    <source>
        <dbReference type="EMBL" id="KZT13189.1"/>
    </source>
</evidence>
<dbReference type="Proteomes" id="UP000076871">
    <property type="component" value="Unassembled WGS sequence"/>
</dbReference>
<dbReference type="InterPro" id="IPR013078">
    <property type="entry name" value="His_Pase_superF_clade-1"/>
</dbReference>
<dbReference type="PANTHER" id="PTHR48100:SF54">
    <property type="entry name" value="PHOSPHATASE SPAC5H10.03-RELATED"/>
    <property type="match status" value="1"/>
</dbReference>
<dbReference type="InterPro" id="IPR029033">
    <property type="entry name" value="His_PPase_superfam"/>
</dbReference>
<dbReference type="OrthoDB" id="496981at2759"/>
<organism evidence="1 2">
    <name type="scientific">Laetiporus sulphureus 93-53</name>
    <dbReference type="NCBI Taxonomy" id="1314785"/>
    <lineage>
        <taxon>Eukaryota</taxon>
        <taxon>Fungi</taxon>
        <taxon>Dikarya</taxon>
        <taxon>Basidiomycota</taxon>
        <taxon>Agaricomycotina</taxon>
        <taxon>Agaricomycetes</taxon>
        <taxon>Polyporales</taxon>
        <taxon>Laetiporus</taxon>
    </lineage>
</organism>
<dbReference type="GeneID" id="63828883"/>
<dbReference type="Gene3D" id="3.40.50.1240">
    <property type="entry name" value="Phosphoglycerate mutase-like"/>
    <property type="match status" value="1"/>
</dbReference>
<accession>A0A165IK30</accession>
<dbReference type="AlphaFoldDB" id="A0A165IK30"/>
<sequence length="231" mass="26220">MAKATEKRIYLTRHAQAEHNVAEDYTIHDALLTELGRQQAAKLHADTHHTIQQSAELLVTSPLRRTLSTTVIGYETLRTKLEQQGKQVVVLPQLQECNNLPCDIGSPREALESVPEYAGLSFHHLDPSWTSKSEFYAASNSALKARARWVRQYLRSLPEREIVVVSHGDCLRYITEGHKSHHPWANVEVREYTFAVEEEEDVEGEAWVVPVTRVVKEGDDRPTSSAKVFKN</sequence>
<dbReference type="CDD" id="cd07067">
    <property type="entry name" value="HP_PGM_like"/>
    <property type="match status" value="1"/>
</dbReference>
<dbReference type="EMBL" id="KV427605">
    <property type="protein sequence ID" value="KZT13189.1"/>
    <property type="molecule type" value="Genomic_DNA"/>
</dbReference>
<keyword evidence="2" id="KW-1185">Reference proteome</keyword>
<dbReference type="InterPro" id="IPR050275">
    <property type="entry name" value="PGM_Phosphatase"/>
</dbReference>
<gene>
    <name evidence="1" type="ORF">LAESUDRAFT_754185</name>
</gene>
<dbReference type="FunCoup" id="A0A165IK30">
    <property type="interactions" value="319"/>
</dbReference>
<dbReference type="InParanoid" id="A0A165IK30"/>
<dbReference type="PANTHER" id="PTHR48100">
    <property type="entry name" value="BROAD-SPECIFICITY PHOSPHATASE YOR283W-RELATED"/>
    <property type="match status" value="1"/>
</dbReference>
<proteinExistence type="predicted"/>
<dbReference type="GO" id="GO:0016791">
    <property type="term" value="F:phosphatase activity"/>
    <property type="evidence" value="ECO:0007669"/>
    <property type="project" value="TreeGrafter"/>
</dbReference>
<evidence type="ECO:0000313" key="2">
    <source>
        <dbReference type="Proteomes" id="UP000076871"/>
    </source>
</evidence>
<dbReference type="SUPFAM" id="SSF53254">
    <property type="entry name" value="Phosphoglycerate mutase-like"/>
    <property type="match status" value="1"/>
</dbReference>
<dbReference type="GO" id="GO:0005737">
    <property type="term" value="C:cytoplasm"/>
    <property type="evidence" value="ECO:0007669"/>
    <property type="project" value="TreeGrafter"/>
</dbReference>
<dbReference type="Pfam" id="PF00300">
    <property type="entry name" value="His_Phos_1"/>
    <property type="match status" value="1"/>
</dbReference>